<evidence type="ECO:0000256" key="1">
    <source>
        <dbReference type="SAM" id="Phobius"/>
    </source>
</evidence>
<feature type="transmembrane region" description="Helical" evidence="1">
    <location>
        <begin position="21"/>
        <end position="42"/>
    </location>
</feature>
<sequence>MIKFFRKIRQNLLSENKFSKYLLYAIGEIVLVVIGILIALAINTKNGEKETRIKELKYLSGIKSDLNLNSIELNNYIEKRDTSVNSAKTILDFFNNKKEVITDEFNFHSLNVQIWSPFKRNDNTYQELINSGNLAIISNDSIKNLLLNMQLSYKEIEFIESHMYKDFENYIFPIYFSTSDLESDISNYTYQVSKGTQGERTQLSKEKIELLLDNQTFKNGFVLSIFNNNLVINEYNNMKSMTEKLLELINSELEKNK</sequence>
<protein>
    <submittedName>
        <fullName evidence="2">DUF6090 family protein</fullName>
    </submittedName>
</protein>
<keyword evidence="1" id="KW-1133">Transmembrane helix</keyword>
<proteinExistence type="predicted"/>
<accession>A0ABW5MXP6</accession>
<evidence type="ECO:0000313" key="3">
    <source>
        <dbReference type="Proteomes" id="UP001597526"/>
    </source>
</evidence>
<reference evidence="3" key="1">
    <citation type="journal article" date="2019" name="Int. J. Syst. Evol. Microbiol.">
        <title>The Global Catalogue of Microorganisms (GCM) 10K type strain sequencing project: providing services to taxonomists for standard genome sequencing and annotation.</title>
        <authorList>
            <consortium name="The Broad Institute Genomics Platform"/>
            <consortium name="The Broad Institute Genome Sequencing Center for Infectious Disease"/>
            <person name="Wu L."/>
            <person name="Ma J."/>
        </authorList>
    </citation>
    <scope>NUCLEOTIDE SEQUENCE [LARGE SCALE GENOMIC DNA]</scope>
    <source>
        <strain evidence="3">KCTC 52368</strain>
    </source>
</reference>
<dbReference type="RefSeq" id="WP_377767636.1">
    <property type="nucleotide sequence ID" value="NZ_JBHULB010000035.1"/>
</dbReference>
<keyword evidence="1" id="KW-0812">Transmembrane</keyword>
<keyword evidence="3" id="KW-1185">Reference proteome</keyword>
<gene>
    <name evidence="2" type="ORF">ACFSQJ_14205</name>
</gene>
<dbReference type="Pfam" id="PF19578">
    <property type="entry name" value="DUF6090"/>
    <property type="match status" value="1"/>
</dbReference>
<name>A0ABW5MXP6_9FLAO</name>
<evidence type="ECO:0000313" key="2">
    <source>
        <dbReference type="EMBL" id="MFD2588095.1"/>
    </source>
</evidence>
<keyword evidence="1" id="KW-0472">Membrane</keyword>
<dbReference type="EMBL" id="JBHULB010000035">
    <property type="protein sequence ID" value="MFD2588095.1"/>
    <property type="molecule type" value="Genomic_DNA"/>
</dbReference>
<dbReference type="Proteomes" id="UP001597526">
    <property type="component" value="Unassembled WGS sequence"/>
</dbReference>
<dbReference type="InterPro" id="IPR045749">
    <property type="entry name" value="DUF6090"/>
</dbReference>
<comment type="caution">
    <text evidence="2">The sequence shown here is derived from an EMBL/GenBank/DDBJ whole genome shotgun (WGS) entry which is preliminary data.</text>
</comment>
<organism evidence="2 3">
    <name type="scientific">Croceitalea marina</name>
    <dbReference type="NCBI Taxonomy" id="1775166"/>
    <lineage>
        <taxon>Bacteria</taxon>
        <taxon>Pseudomonadati</taxon>
        <taxon>Bacteroidota</taxon>
        <taxon>Flavobacteriia</taxon>
        <taxon>Flavobacteriales</taxon>
        <taxon>Flavobacteriaceae</taxon>
        <taxon>Croceitalea</taxon>
    </lineage>
</organism>